<evidence type="ECO:0000313" key="2">
    <source>
        <dbReference type="EMBL" id="NYY90326.1"/>
    </source>
</evidence>
<reference evidence="3 4" key="3">
    <citation type="journal article" date="2022" name="Int. J. Syst. Evol. Microbiol.">
        <title>Strains of Bradyrhizobium barranii sp. nov. associated with legumes native to Canada are symbionts of soybeans and belong to different subspecies (subsp. barranii subsp. nov. and subsp. apii subsp. nov.) and symbiovars (sv. glycinearum and sv. septentrionale).</title>
        <authorList>
            <person name="Bromfield E.S.P."/>
            <person name="Cloutier S."/>
            <person name="Wasai-Hara S."/>
            <person name="Minamisawa K."/>
        </authorList>
    </citation>
    <scope>NUCLEOTIDE SEQUENCE [LARGE SCALE GENOMIC DNA]</scope>
    <source>
        <strain evidence="3 4">323S2</strain>
    </source>
</reference>
<evidence type="ECO:0000313" key="4">
    <source>
        <dbReference type="Proteomes" id="UP000564836"/>
    </source>
</evidence>
<dbReference type="RefSeq" id="WP_175627415.1">
    <property type="nucleotide sequence ID" value="NZ_CP088280.1"/>
</dbReference>
<proteinExistence type="predicted"/>
<gene>
    <name evidence="3" type="ORF">G6321_00049985</name>
    <name evidence="2" type="ORF">G6321_18420</name>
</gene>
<dbReference type="Proteomes" id="UP000564836">
    <property type="component" value="Chromosome"/>
</dbReference>
<sequence length="1590" mass="178341">MFYQNFTAMQLGGLEEGGALRVDVVNRLQELVAENRDGGDLLLFDRLCRIARDGAATGKRWTRAVLLEQLRSAVKLKVVPFFADDMKRLNGYSLDSLKVVQEDVDGFHVERESPQIDIAEKLEKHRVVSIGGLPGCGKSAALKRFAQNAASAGPVLFVKNDRIDASNWQAFATGLGLSNTDAVSLLQEIGSTGTPILFIDGIDRVRPDHQGVITDLVNKIATEPSLSQWKVLVSSRDQGLEAFRAWFPTALYAKTGIGDVMVGPFTDEEAKQLAESKPQLKDLLFGNDNVQSIARRPFFAAVLAHSIPEGTLPQTEVDLIDAWWKRAGHDAVADAIPQRQRALIDIAEQGVGRLGKSIPARALKDATHAHIAALRGDHIIRDERGGSLLAFAHDIFFEWAFVRLLIDIGDDWMKAIEDAGEPPLLGRVVGLMAQKALTEKGMWTQGYRLLEKKNLRRQWQREWLTAVPFTPAFDGAKEEFLELLKADDYALLEKVLVWFQAQHTIPSPIFLGQIRSPVEGVDNIAIADMLGWPSDFKAWGRLIDWIIAEAASFPVRLIPKILEVFGVWQNVFSTIKNARSKAILTLVNDWLTRLEQGTLRDAEDGGCVYKFSRNEGPQVGPALRSILLRSAASYPESAKAIFNRAIADKDRRRKDFDDLIAFSPIMSQVDPELLADLTEAQLMEELPLDEYKRKRQEREDYYKRLAEVRAVPEPERTQSQQRMLDHIHFPIGEDRYDVNDIGIERHNNFFHPPSALHEPFKSLFEHKPDVALRLIRNLSNHATEGWKQVHEIRRREMGTPLPFTITFPWGEQEFWGDWRLYSWCQGQLAPTALECAFLSLTYWAFKQVEDGRPASDVIRDIVEGNKCLGVLGIGLDLALESWETTETTMALATCQRIWAYDRARHAQESSKNIDILGYGFLSRLQGDKAAAKTYLDDREYRKRNIIQFAMLFALNKDAPLRDKFKDALAEFPNDLPYEIEEDKADQSCTDHLKEQAEGWAGLGDRANYRQSAYDEDRVAILYDRPNPLTPVQEKRLERSTKALQGFSIVGWANESISKNTLQEGMTLDAAVAHVKSIDAKASFDGKDDMASSLPSVASSVAACVIRFSASGSPERDWAWEILARTEAMKDNPETYGGSIIPWHPKRRLVIALFHDRRSDAPRADSVERLVKLTLHPLNVVSELAFEALFADKDELVRWIAFQLAMRLCVVHSGEFKDDGWDHSSNEKERADALASALAALKDKTPGPMPKLPPAWAKGGTQRSRGMQEDYWHMPDPYFDSQTAAKLFAKMPLEGWLASDAYRPHMEAMLFDLVAWTKESLVPSWRDKSKKNRNDDRRSDLHEWSAEFGDVLARTAPLVTPDAARNSLVGPFLVEDEEALSVLASFADKTVRRHVFDAAVIPANTITLLDDCVTRLMNDRVFQPNGWRAGEVHGYSMPELIKALLFVNVEEDCPGAARFANGNWSEIATIMPIINRVVRSTGWSQFVMGRYIELHKRAGKAFPISDFGSQLYAALGGIDYSEEGWTGTVLAAKLAAIVQRQADWNFPLQAEDAQALLKILDALIDLGDRRSAALEQTEAFKGVQLSGPKGT</sequence>
<reference evidence="3 4" key="1">
    <citation type="journal article" date="2017" name="Syst. Appl. Microbiol.">
        <title>Soybeans inoculated with root zone soils of Canadian native legumes harbour diverse and novel Bradyrhizobium spp. that possess agricultural potential.</title>
        <authorList>
            <person name="Bromfield E.S.P."/>
            <person name="Cloutier S."/>
            <person name="Tambong J.T."/>
            <person name="Tran Thi T.V."/>
        </authorList>
    </citation>
    <scope>NUCLEOTIDE SEQUENCE [LARGE SCALE GENOMIC DNA]</scope>
    <source>
        <strain evidence="3 4">323S2</strain>
    </source>
</reference>
<dbReference type="SMART" id="SM00382">
    <property type="entry name" value="AAA"/>
    <property type="match status" value="1"/>
</dbReference>
<dbReference type="SUPFAM" id="SSF52540">
    <property type="entry name" value="P-loop containing nucleoside triphosphate hydrolases"/>
    <property type="match status" value="1"/>
</dbReference>
<protein>
    <recommendedName>
        <fullName evidence="1">AAA+ ATPase domain-containing protein</fullName>
    </recommendedName>
</protein>
<evidence type="ECO:0000313" key="3">
    <source>
        <dbReference type="EMBL" id="UGX93636.1"/>
    </source>
</evidence>
<organism evidence="2">
    <name type="scientific">Bradyrhizobium barranii subsp. barranii</name>
    <dbReference type="NCBI Taxonomy" id="2823807"/>
    <lineage>
        <taxon>Bacteria</taxon>
        <taxon>Pseudomonadati</taxon>
        <taxon>Pseudomonadota</taxon>
        <taxon>Alphaproteobacteria</taxon>
        <taxon>Hyphomicrobiales</taxon>
        <taxon>Nitrobacteraceae</taxon>
        <taxon>Bradyrhizobium</taxon>
        <taxon>Bradyrhizobium barranii</taxon>
    </lineage>
</organism>
<dbReference type="InterPro" id="IPR003593">
    <property type="entry name" value="AAA+_ATPase"/>
</dbReference>
<name>A0A7Z0QAM1_9BRAD</name>
<dbReference type="InterPro" id="IPR027417">
    <property type="entry name" value="P-loop_NTPase"/>
</dbReference>
<dbReference type="Gene3D" id="3.40.50.300">
    <property type="entry name" value="P-loop containing nucleotide triphosphate hydrolases"/>
    <property type="match status" value="1"/>
</dbReference>
<feature type="domain" description="AAA+ ATPase" evidence="1">
    <location>
        <begin position="124"/>
        <end position="386"/>
    </location>
</feature>
<reference evidence="2" key="2">
    <citation type="submission" date="2020-06" db="EMBL/GenBank/DDBJ databases">
        <title>Whole Genome Sequence of Bradyrhizobium sp. Strain 323S2.</title>
        <authorList>
            <person name="Bromfield E.S.P."/>
        </authorList>
    </citation>
    <scope>NUCLEOTIDE SEQUENCE [LARGE SCALE GENOMIC DNA]</scope>
    <source>
        <strain evidence="2">323S2</strain>
    </source>
</reference>
<dbReference type="EMBL" id="JACBFH010000001">
    <property type="protein sequence ID" value="NYY90326.1"/>
    <property type="molecule type" value="Genomic_DNA"/>
</dbReference>
<accession>A0A7Z0QAM1</accession>
<dbReference type="EMBL" id="CP088280">
    <property type="protein sequence ID" value="UGX93636.1"/>
    <property type="molecule type" value="Genomic_DNA"/>
</dbReference>
<evidence type="ECO:0000259" key="1">
    <source>
        <dbReference type="SMART" id="SM00382"/>
    </source>
</evidence>